<name>E9E085_METAQ</name>
<dbReference type="OrthoDB" id="10299022at2759"/>
<protein>
    <submittedName>
        <fullName evidence="1">Uncharacterized protein</fullName>
    </submittedName>
</protein>
<dbReference type="InParanoid" id="E9E085"/>
<evidence type="ECO:0000313" key="1">
    <source>
        <dbReference type="EMBL" id="EFY90686.1"/>
    </source>
</evidence>
<keyword evidence="2" id="KW-1185">Reference proteome</keyword>
<dbReference type="eggNOG" id="ENOG502SJYB">
    <property type="taxonomic scope" value="Eukaryota"/>
</dbReference>
<gene>
    <name evidence="1" type="ORF">MAC_03266</name>
</gene>
<sequence length="310" mass="35365">MEEYDTFELDEQDLVLAQEAARQQFNKTEVRPNMYSFDWSDAHGALWDRVKQKIITRFGTRGARLDRVKTKAVSVAGGGGIRAMNGSITIAIPTQEAGFETEILIQALQPRWVPRKPWRHNLCYALLQPGTVIGTQKDELHVMAQPRPSLSPSRFSNDDFRRFKRADTHAFKEREITTNDIPLIQGTITDSNTRSTGPYDRAFQQNLIDHNIFPDGYEYPNGALPPEPENMNDILHAMAQPRPSLSPSRFSNDDFRRFKRADTHAFKEREITTNDIPLIQGTITDSKCVAGDVPFTNLYDLVYLLPIRIE</sequence>
<proteinExistence type="predicted"/>
<organism evidence="2">
    <name type="scientific">Metarhizium acridum (strain CQMa 102)</name>
    <dbReference type="NCBI Taxonomy" id="655827"/>
    <lineage>
        <taxon>Eukaryota</taxon>
        <taxon>Fungi</taxon>
        <taxon>Dikarya</taxon>
        <taxon>Ascomycota</taxon>
        <taxon>Pezizomycotina</taxon>
        <taxon>Sordariomycetes</taxon>
        <taxon>Hypocreomycetidae</taxon>
        <taxon>Hypocreales</taxon>
        <taxon>Clavicipitaceae</taxon>
        <taxon>Metarhizium</taxon>
    </lineage>
</organism>
<dbReference type="Proteomes" id="UP000002499">
    <property type="component" value="Unassembled WGS sequence"/>
</dbReference>
<dbReference type="EMBL" id="GL698488">
    <property type="protein sequence ID" value="EFY90686.1"/>
    <property type="molecule type" value="Genomic_DNA"/>
</dbReference>
<dbReference type="AlphaFoldDB" id="E9E085"/>
<accession>E9E085</accession>
<evidence type="ECO:0000313" key="2">
    <source>
        <dbReference type="Proteomes" id="UP000002499"/>
    </source>
</evidence>
<dbReference type="HOGENOM" id="CLU_897365_0_0_1"/>
<reference evidence="1 2" key="1">
    <citation type="journal article" date="2011" name="PLoS Genet.">
        <title>Genome sequencing and comparative transcriptomics of the model entomopathogenic fungi Metarhizium anisopliae and M. acridum.</title>
        <authorList>
            <person name="Gao Q."/>
            <person name="Jin K."/>
            <person name="Ying S.H."/>
            <person name="Zhang Y."/>
            <person name="Xiao G."/>
            <person name="Shang Y."/>
            <person name="Duan Z."/>
            <person name="Hu X."/>
            <person name="Xie X.Q."/>
            <person name="Zhou G."/>
            <person name="Peng G."/>
            <person name="Luo Z."/>
            <person name="Huang W."/>
            <person name="Wang B."/>
            <person name="Fang W."/>
            <person name="Wang S."/>
            <person name="Zhong Y."/>
            <person name="Ma L.J."/>
            <person name="St Leger R.J."/>
            <person name="Zhao G.P."/>
            <person name="Pei Y."/>
            <person name="Feng M.G."/>
            <person name="Xia Y."/>
            <person name="Wang C."/>
        </authorList>
    </citation>
    <scope>NUCLEOTIDE SEQUENCE [LARGE SCALE GENOMIC DNA]</scope>
    <source>
        <strain evidence="1 2">CQMa 102</strain>
    </source>
</reference>